<protein>
    <submittedName>
        <fullName evidence="1">Uncharacterized protein</fullName>
    </submittedName>
</protein>
<accession>A0A9W6CZX3</accession>
<gene>
    <name evidence="1" type="ORF">DAMNIGENAA_08600</name>
</gene>
<comment type="caution">
    <text evidence="1">The sequence shown here is derived from an EMBL/GenBank/DDBJ whole genome shotgun (WGS) entry which is preliminary data.</text>
</comment>
<keyword evidence="2" id="KW-1185">Reference proteome</keyword>
<evidence type="ECO:0000313" key="2">
    <source>
        <dbReference type="Proteomes" id="UP001144372"/>
    </source>
</evidence>
<reference evidence="1" key="1">
    <citation type="submission" date="2022-12" db="EMBL/GenBank/DDBJ databases">
        <title>Reference genome sequencing for broad-spectrum identification of bacterial and archaeal isolates by mass spectrometry.</title>
        <authorList>
            <person name="Sekiguchi Y."/>
            <person name="Tourlousse D.M."/>
        </authorList>
    </citation>
    <scope>NUCLEOTIDE SEQUENCE</scope>
    <source>
        <strain evidence="1">ASRB1</strain>
    </source>
</reference>
<proteinExistence type="predicted"/>
<dbReference type="RefSeq" id="WP_281792433.1">
    <property type="nucleotide sequence ID" value="NZ_BSDR01000001.1"/>
</dbReference>
<organism evidence="1 2">
    <name type="scientific">Desulforhabdus amnigena</name>
    <dbReference type="NCBI Taxonomy" id="40218"/>
    <lineage>
        <taxon>Bacteria</taxon>
        <taxon>Pseudomonadati</taxon>
        <taxon>Thermodesulfobacteriota</taxon>
        <taxon>Syntrophobacteria</taxon>
        <taxon>Syntrophobacterales</taxon>
        <taxon>Syntrophobacteraceae</taxon>
        <taxon>Desulforhabdus</taxon>
    </lineage>
</organism>
<dbReference type="Proteomes" id="UP001144372">
    <property type="component" value="Unassembled WGS sequence"/>
</dbReference>
<dbReference type="AlphaFoldDB" id="A0A9W6CZX3"/>
<name>A0A9W6CZX3_9BACT</name>
<sequence length="151" mass="17624">MEHKAALDRLISRQRISMEIEKINFNPMIRDEKFEENAAHYQCRLSKPGRAIHVYFSLQDCEDRVTLSDVLFMLAMDASGCKMLEGYDEIREEWTSLFGGSDGNLREIEDFWHEFTGRCNQTKQLENFLGEADFEELVGHFESLSPLDLHL</sequence>
<dbReference type="EMBL" id="BSDR01000001">
    <property type="protein sequence ID" value="GLI33427.1"/>
    <property type="molecule type" value="Genomic_DNA"/>
</dbReference>
<evidence type="ECO:0000313" key="1">
    <source>
        <dbReference type="EMBL" id="GLI33427.1"/>
    </source>
</evidence>